<reference evidence="1" key="1">
    <citation type="submission" date="2020-05" db="EMBL/GenBank/DDBJ databases">
        <title>Chitinophaga laudate sp. nov., isolated from a tropical peat swamp.</title>
        <authorList>
            <person name="Goh C.B.S."/>
            <person name="Lee M.S."/>
            <person name="Parimannan S."/>
            <person name="Pasbakhsh P."/>
            <person name="Yule C.M."/>
            <person name="Rajandas H."/>
            <person name="Loke S."/>
            <person name="Croft L."/>
            <person name="Tan J.B.L."/>
        </authorList>
    </citation>
    <scope>NUCLEOTIDE SEQUENCE</scope>
    <source>
        <strain evidence="1">Mgbs1</strain>
    </source>
</reference>
<evidence type="ECO:0000313" key="1">
    <source>
        <dbReference type="EMBL" id="NSL90111.1"/>
    </source>
</evidence>
<sequence>MSSLPAINHQTYSSIRHKKYILSLLIFLIVSLQLRGQSATWLHPNTQIGLFAADTISIFGDMINEGNILSPTGTVINFYGLRWKNGAQAIIRDESTDGFSAAGGLFRFMQTRSSSLQYISGGFSAAMNTGPSFPNLSVENIPGIALEDFSDLKVVNMLDLRRGHVFLHGWNLIMGQHTPGDIRNYSPRNFIVTGGGFLYRNNISINDQKVVFPVGTKPESFTPAAAENRGAAASIRIGVKDSVYQQLTTGPNLYLTSVNKTWQMDVSQPDATIALSLVHGLPDEGPVFEANRNTSYLARFIDTGWDVAARRSAPVSPSIFTTGAPDNQAAYGTRLFQHLHTSNYFTSLVAETVNSPGKTTLQFFEAFRKAVGNDSVVLQWITGREYFCAGFTIERKYAGSSNFDSIGFVRSSAPGGISFFPTGYRITDYQPQDRFIFYRLKVQMTDGTFFYSPIRLVRGKYSEDIITVWPNPVQGRVIHIYYGAAMHVKAISLIDVPGRRIQSQQYLQPMQTRNYYQMNIPAGLASGTYFLQFIGEDNQILYVVKIVLAE</sequence>
<dbReference type="OrthoDB" id="863479at2"/>
<organism evidence="1 2">
    <name type="scientific">Chitinophaga solisilvae</name>
    <dbReference type="NCBI Taxonomy" id="1233460"/>
    <lineage>
        <taxon>Bacteria</taxon>
        <taxon>Pseudomonadati</taxon>
        <taxon>Bacteroidota</taxon>
        <taxon>Chitinophagia</taxon>
        <taxon>Chitinophagales</taxon>
        <taxon>Chitinophagaceae</taxon>
        <taxon>Chitinophaga</taxon>
    </lineage>
</organism>
<dbReference type="AlphaFoldDB" id="A0A433WB74"/>
<evidence type="ECO:0000313" key="2">
    <source>
        <dbReference type="Proteomes" id="UP000281028"/>
    </source>
</evidence>
<dbReference type="InterPro" id="IPR026444">
    <property type="entry name" value="Secre_tail"/>
</dbReference>
<protein>
    <submittedName>
        <fullName evidence="1">T9SS type A sorting domain-containing protein</fullName>
    </submittedName>
</protein>
<gene>
    <name evidence="1" type="ORF">ECE50_024970</name>
</gene>
<name>A0A433WB74_9BACT</name>
<accession>A0A433WB74</accession>
<dbReference type="EMBL" id="RIAR02000001">
    <property type="protein sequence ID" value="NSL90111.1"/>
    <property type="molecule type" value="Genomic_DNA"/>
</dbReference>
<dbReference type="NCBIfam" id="TIGR04183">
    <property type="entry name" value="Por_Secre_tail"/>
    <property type="match status" value="1"/>
</dbReference>
<dbReference type="Proteomes" id="UP000281028">
    <property type="component" value="Unassembled WGS sequence"/>
</dbReference>
<proteinExistence type="predicted"/>
<keyword evidence="2" id="KW-1185">Reference proteome</keyword>
<comment type="caution">
    <text evidence="1">The sequence shown here is derived from an EMBL/GenBank/DDBJ whole genome shotgun (WGS) entry which is preliminary data.</text>
</comment>